<evidence type="ECO:0000256" key="3">
    <source>
        <dbReference type="ARBA" id="ARBA00022989"/>
    </source>
</evidence>
<dbReference type="Proteomes" id="UP000551709">
    <property type="component" value="Chromosome"/>
</dbReference>
<keyword evidence="2" id="KW-0812">Transmembrane</keyword>
<accession>A0A8T5VAV9</accession>
<protein>
    <submittedName>
        <fullName evidence="5">Neutral zinc metallopeptidase</fullName>
    </submittedName>
</protein>
<dbReference type="RefSeq" id="WP_224580670.1">
    <property type="nucleotide sequence ID" value="NZ_CP096255.1"/>
</dbReference>
<proteinExistence type="predicted"/>
<organism evidence="5 6">
    <name type="scientific">Bradyrhizobium barranii subsp. apii</name>
    <dbReference type="NCBI Taxonomy" id="2819348"/>
    <lineage>
        <taxon>Bacteria</taxon>
        <taxon>Pseudomonadati</taxon>
        <taxon>Pseudomonadota</taxon>
        <taxon>Alphaproteobacteria</taxon>
        <taxon>Hyphomicrobiales</taxon>
        <taxon>Nitrobacteraceae</taxon>
        <taxon>Bradyrhizobium</taxon>
        <taxon>Bradyrhizobium barranii</taxon>
    </lineage>
</organism>
<dbReference type="Pfam" id="PF04228">
    <property type="entry name" value="Zn_peptidase"/>
    <property type="match status" value="1"/>
</dbReference>
<comment type="subcellular location">
    <subcellularLocation>
        <location evidence="1">Membrane</location>
        <topology evidence="1">Single-pass membrane protein</topology>
    </subcellularLocation>
</comment>
<evidence type="ECO:0000256" key="1">
    <source>
        <dbReference type="ARBA" id="ARBA00004167"/>
    </source>
</evidence>
<evidence type="ECO:0000256" key="2">
    <source>
        <dbReference type="ARBA" id="ARBA00022692"/>
    </source>
</evidence>
<sequence>MKYFIEHTTLECSFHTDRERRGPAMPKGPLVSIAVAVWVLCTGGLAWAVRPAAIDPAAILRNQVDKIGPGSVVFNPPTEMTVGYHEPIAVQPLQRHGVAQTEQIEVGSFMRARLFGEGFTATTSSDDAQAEWLYAELPAKSGDQTGAPRDKMYLFVSRVLGSTEEVWQAIFASDRLTYRPPRLVLYTSATYAACGLAEKIMGPFYCPDDQKVYLDLSFFQEMQTDLHACDSSGADCQLPQAYVIAHEIGHHVQNLLGIMPKVRELQESMETEAERNRLQVLLELQADCLAGIWARKIKEKAKINASDIAAAIRTTEALGNDTLQKSALGYVVPDSFTHGSAAQRHHWFDVGYATGLVKSCNTFAGARQ</sequence>
<keyword evidence="4" id="KW-0472">Membrane</keyword>
<dbReference type="GO" id="GO:0016020">
    <property type="term" value="C:membrane"/>
    <property type="evidence" value="ECO:0007669"/>
    <property type="project" value="UniProtKB-SubCell"/>
</dbReference>
<evidence type="ECO:0000313" key="6">
    <source>
        <dbReference type="Proteomes" id="UP000551709"/>
    </source>
</evidence>
<dbReference type="PANTHER" id="PTHR30168">
    <property type="entry name" value="PUTATIVE MEMBRANE PROTEIN YPFJ"/>
    <property type="match status" value="1"/>
</dbReference>
<dbReference type="InterPro" id="IPR007343">
    <property type="entry name" value="Uncharacterised_pept_Zn_put"/>
</dbReference>
<reference evidence="5" key="2">
    <citation type="submission" date="2022-04" db="EMBL/GenBank/DDBJ databases">
        <authorList>
            <person name="Bromfield E.S.P."/>
            <person name="Cloutier S."/>
        </authorList>
    </citation>
    <scope>NUCLEOTIDE SEQUENCE</scope>
    <source>
        <strain evidence="5">1S5</strain>
    </source>
</reference>
<dbReference type="PANTHER" id="PTHR30168:SF0">
    <property type="entry name" value="INNER MEMBRANE PROTEIN"/>
    <property type="match status" value="1"/>
</dbReference>
<evidence type="ECO:0000313" key="5">
    <source>
        <dbReference type="EMBL" id="UPT85272.1"/>
    </source>
</evidence>
<gene>
    <name evidence="5" type="ORF">HAP41_0000033855</name>
</gene>
<dbReference type="AlphaFoldDB" id="A0A8T5VAV9"/>
<keyword evidence="3" id="KW-1133">Transmembrane helix</keyword>
<evidence type="ECO:0000256" key="4">
    <source>
        <dbReference type="ARBA" id="ARBA00023136"/>
    </source>
</evidence>
<name>A0A8T5VAV9_9BRAD</name>
<reference evidence="5" key="1">
    <citation type="journal article" date="2017" name="Syst. Appl. Microbiol.">
        <title>Soybeans inoculated with root zone soils of Canadian native legumes harbour diverse and novel Bradyrhizobium spp. that possess agricultural potential.</title>
        <authorList>
            <person name="Bromfield E.S.P."/>
            <person name="Cloutier S."/>
            <person name="Tambong J.T."/>
            <person name="Tran Thi T.V."/>
        </authorList>
    </citation>
    <scope>NUCLEOTIDE SEQUENCE</scope>
    <source>
        <strain evidence="5">1S5</strain>
    </source>
</reference>
<dbReference type="EMBL" id="CP096255">
    <property type="protein sequence ID" value="UPT85272.1"/>
    <property type="molecule type" value="Genomic_DNA"/>
</dbReference>